<dbReference type="CDD" id="cd10977">
    <property type="entry name" value="CE4_PuuE_SpCDA1"/>
    <property type="match status" value="1"/>
</dbReference>
<dbReference type="Pfam" id="PF01522">
    <property type="entry name" value="Polysacc_deac_1"/>
    <property type="match status" value="1"/>
</dbReference>
<evidence type="ECO:0000256" key="1">
    <source>
        <dbReference type="SAM" id="MobiDB-lite"/>
    </source>
</evidence>
<keyword evidence="4" id="KW-1185">Reference proteome</keyword>
<dbReference type="Gene3D" id="3.20.20.370">
    <property type="entry name" value="Glycoside hydrolase/deacetylase"/>
    <property type="match status" value="1"/>
</dbReference>
<gene>
    <name evidence="3" type="ORF">PSNMU_V1.4_AUG-EV-PASAV3_0116240</name>
</gene>
<dbReference type="OrthoDB" id="9970124at2759"/>
<proteinExistence type="predicted"/>
<dbReference type="GO" id="GO:0016810">
    <property type="term" value="F:hydrolase activity, acting on carbon-nitrogen (but not peptide) bonds"/>
    <property type="evidence" value="ECO:0007669"/>
    <property type="project" value="InterPro"/>
</dbReference>
<feature type="compositionally biased region" description="Polar residues" evidence="1">
    <location>
        <begin position="1"/>
        <end position="10"/>
    </location>
</feature>
<dbReference type="PANTHER" id="PTHR43123">
    <property type="entry name" value="POLYSACCHARIDE DEACETYLASE-RELATED"/>
    <property type="match status" value="1"/>
</dbReference>
<feature type="compositionally biased region" description="Basic and acidic residues" evidence="1">
    <location>
        <begin position="372"/>
        <end position="384"/>
    </location>
</feature>
<feature type="domain" description="NodB homology" evidence="2">
    <location>
        <begin position="95"/>
        <end position="317"/>
    </location>
</feature>
<sequence>MSDTASTTSEGVWPLSSHENDAKSKYGETNERDVVGYGANPVNPHWPKAAKVALNFVINYEEGGEMCTLHGDGASEHLLSDNGPNTQPYADQRHLNVESMYEYGSRCGFWRLHRLFTSRKIPVTVWAVGMALERNMEVVGAIKQQEDWEVSSHGYRWWDYKDVDEALEKEHIERAVKIHKTLFGKRPVGLYQGKPSTNTRRLVVEEGGFLYDSDAYNDDLPYWNFDYSNEEEPHLVIPYTLVENDMLFTAPNGWSTPDDFVKHLKRTLDYLVMEGKQGQPKMMTVGLHCRLSRPARVAALAEFVDYAKSYGKDVWITTRESIANHWYDNHLPRGCGNPILSVGDRRAKKTAKASSKRYSFLGNLTVPRDSEEYRQSLQVKKSDSEEVVDVI</sequence>
<evidence type="ECO:0000313" key="4">
    <source>
        <dbReference type="Proteomes" id="UP000291116"/>
    </source>
</evidence>
<accession>A0A448ZR02</accession>
<feature type="region of interest" description="Disordered" evidence="1">
    <location>
        <begin position="1"/>
        <end position="27"/>
    </location>
</feature>
<reference evidence="3 4" key="1">
    <citation type="submission" date="2019-01" db="EMBL/GenBank/DDBJ databases">
        <authorList>
            <person name="Ferrante I. M."/>
        </authorList>
    </citation>
    <scope>NUCLEOTIDE SEQUENCE [LARGE SCALE GENOMIC DNA]</scope>
    <source>
        <strain evidence="3 4">B856</strain>
    </source>
</reference>
<feature type="region of interest" description="Disordered" evidence="1">
    <location>
        <begin position="372"/>
        <end position="391"/>
    </location>
</feature>
<dbReference type="Proteomes" id="UP000291116">
    <property type="component" value="Unassembled WGS sequence"/>
</dbReference>
<dbReference type="PROSITE" id="PS51677">
    <property type="entry name" value="NODB"/>
    <property type="match status" value="1"/>
</dbReference>
<evidence type="ECO:0000313" key="3">
    <source>
        <dbReference type="EMBL" id="VEU44468.1"/>
    </source>
</evidence>
<dbReference type="AlphaFoldDB" id="A0A448ZR02"/>
<dbReference type="InterPro" id="IPR002509">
    <property type="entry name" value="NODB_dom"/>
</dbReference>
<dbReference type="EMBL" id="CAACVS010000647">
    <property type="protein sequence ID" value="VEU44468.1"/>
    <property type="molecule type" value="Genomic_DNA"/>
</dbReference>
<dbReference type="PANTHER" id="PTHR43123:SF1">
    <property type="entry name" value="POLYSACCHARIDE DEACETYLASE-RELATED"/>
    <property type="match status" value="1"/>
</dbReference>
<organism evidence="3 4">
    <name type="scientific">Pseudo-nitzschia multistriata</name>
    <dbReference type="NCBI Taxonomy" id="183589"/>
    <lineage>
        <taxon>Eukaryota</taxon>
        <taxon>Sar</taxon>
        <taxon>Stramenopiles</taxon>
        <taxon>Ochrophyta</taxon>
        <taxon>Bacillariophyta</taxon>
        <taxon>Bacillariophyceae</taxon>
        <taxon>Bacillariophycidae</taxon>
        <taxon>Bacillariales</taxon>
        <taxon>Bacillariaceae</taxon>
        <taxon>Pseudo-nitzschia</taxon>
    </lineage>
</organism>
<dbReference type="GO" id="GO:0005975">
    <property type="term" value="P:carbohydrate metabolic process"/>
    <property type="evidence" value="ECO:0007669"/>
    <property type="project" value="InterPro"/>
</dbReference>
<feature type="compositionally biased region" description="Basic and acidic residues" evidence="1">
    <location>
        <begin position="18"/>
        <end position="27"/>
    </location>
</feature>
<dbReference type="InterPro" id="IPR011330">
    <property type="entry name" value="Glyco_hydro/deAcase_b/a-brl"/>
</dbReference>
<dbReference type="SUPFAM" id="SSF88713">
    <property type="entry name" value="Glycoside hydrolase/deacetylase"/>
    <property type="match status" value="1"/>
</dbReference>
<dbReference type="InterPro" id="IPR017625">
    <property type="entry name" value="PuuE"/>
</dbReference>
<name>A0A448ZR02_9STRA</name>
<protein>
    <recommendedName>
        <fullName evidence="2">NodB homology domain-containing protein</fullName>
    </recommendedName>
</protein>
<evidence type="ECO:0000259" key="2">
    <source>
        <dbReference type="PROSITE" id="PS51677"/>
    </source>
</evidence>